<name>A0A7Y9LNB8_9BURK</name>
<evidence type="ECO:0000256" key="1">
    <source>
        <dbReference type="ARBA" id="ARBA00006987"/>
    </source>
</evidence>
<accession>A0A7Y9LNB8</accession>
<dbReference type="PROSITE" id="PS51257">
    <property type="entry name" value="PROKAR_LIPOPROTEIN"/>
    <property type="match status" value="1"/>
</dbReference>
<comment type="similarity">
    <text evidence="1">Belongs to the UPF0065 (bug) family.</text>
</comment>
<dbReference type="EMBL" id="JACBYR010000001">
    <property type="protein sequence ID" value="NYE82576.1"/>
    <property type="molecule type" value="Genomic_DNA"/>
</dbReference>
<dbReference type="Pfam" id="PF03401">
    <property type="entry name" value="TctC"/>
    <property type="match status" value="1"/>
</dbReference>
<dbReference type="PANTHER" id="PTHR42928">
    <property type="entry name" value="TRICARBOXYLATE-BINDING PROTEIN"/>
    <property type="match status" value="1"/>
</dbReference>
<reference evidence="3 4" key="1">
    <citation type="submission" date="2020-07" db="EMBL/GenBank/DDBJ databases">
        <title>Genomic Encyclopedia of Type Strains, Phase IV (KMG-V): Genome sequencing to study the core and pangenomes of soil and plant-associated prokaryotes.</title>
        <authorList>
            <person name="Whitman W."/>
        </authorList>
    </citation>
    <scope>NUCLEOTIDE SEQUENCE [LARGE SCALE GENOMIC DNA]</scope>
    <source>
        <strain evidence="3 4">SAS40</strain>
    </source>
</reference>
<dbReference type="InterPro" id="IPR005064">
    <property type="entry name" value="BUG"/>
</dbReference>
<feature type="chain" id="PRO_5030520493" evidence="2">
    <location>
        <begin position="29"/>
        <end position="324"/>
    </location>
</feature>
<dbReference type="InterPro" id="IPR042100">
    <property type="entry name" value="Bug_dom1"/>
</dbReference>
<dbReference type="AlphaFoldDB" id="A0A7Y9LNB8"/>
<dbReference type="PANTHER" id="PTHR42928:SF5">
    <property type="entry name" value="BLR1237 PROTEIN"/>
    <property type="match status" value="1"/>
</dbReference>
<dbReference type="SUPFAM" id="SSF53850">
    <property type="entry name" value="Periplasmic binding protein-like II"/>
    <property type="match status" value="1"/>
</dbReference>
<keyword evidence="3" id="KW-0675">Receptor</keyword>
<evidence type="ECO:0000256" key="2">
    <source>
        <dbReference type="SAM" id="SignalP"/>
    </source>
</evidence>
<dbReference type="PIRSF" id="PIRSF017082">
    <property type="entry name" value="YflP"/>
    <property type="match status" value="1"/>
</dbReference>
<gene>
    <name evidence="3" type="ORF">FHW18_001847</name>
</gene>
<dbReference type="Proteomes" id="UP000542125">
    <property type="component" value="Unassembled WGS sequence"/>
</dbReference>
<evidence type="ECO:0000313" key="4">
    <source>
        <dbReference type="Proteomes" id="UP000542125"/>
    </source>
</evidence>
<dbReference type="RefSeq" id="WP_179585581.1">
    <property type="nucleotide sequence ID" value="NZ_JACBYR010000001.1"/>
</dbReference>
<dbReference type="CDD" id="cd07012">
    <property type="entry name" value="PBP2_Bug_TTT"/>
    <property type="match status" value="1"/>
</dbReference>
<feature type="signal peptide" evidence="2">
    <location>
        <begin position="1"/>
        <end position="28"/>
    </location>
</feature>
<keyword evidence="4" id="KW-1185">Reference proteome</keyword>
<organism evidence="3 4">
    <name type="scientific">Pigmentiphaga litoralis</name>
    <dbReference type="NCBI Taxonomy" id="516702"/>
    <lineage>
        <taxon>Bacteria</taxon>
        <taxon>Pseudomonadati</taxon>
        <taxon>Pseudomonadota</taxon>
        <taxon>Betaproteobacteria</taxon>
        <taxon>Burkholderiales</taxon>
        <taxon>Alcaligenaceae</taxon>
        <taxon>Pigmentiphaga</taxon>
    </lineage>
</organism>
<comment type="caution">
    <text evidence="3">The sequence shown here is derived from an EMBL/GenBank/DDBJ whole genome shotgun (WGS) entry which is preliminary data.</text>
</comment>
<evidence type="ECO:0000313" key="3">
    <source>
        <dbReference type="EMBL" id="NYE82576.1"/>
    </source>
</evidence>
<protein>
    <submittedName>
        <fullName evidence="3">Tripartite-type tricarboxylate transporter receptor subunit TctC</fullName>
    </submittedName>
</protein>
<keyword evidence="2" id="KW-0732">Signal</keyword>
<sequence length="324" mass="33551">MLHHPSRFLAATSVALACTLGASAPARAEYPDKPVKLVVNFTAGGPLDIMARLIGEKLALQFKQPFVVENKTGSGGNIGAASVATAAPDGYTLLVGLDSTFTVNPGLYPNLGFKLDQLKPVTLFGSSNMLIAVSPKVQVSTLKDLVAKGRTDPVSFSSAGNGSPGHLSGAMLAQATGLKITHVPYRGNAPAVLALVSGEVQAAALAASGLIQQVQAGTVTPLAVTGRARSPLLPNVPTTAELGYPDVRQDVIYTVMAPSGTPQAIVDKLEGAITTALAAPDIQERLRTMDISPMNLRGDAATRELSATRDRYLKIIKSSGMSVD</sequence>
<dbReference type="Gene3D" id="3.40.190.150">
    <property type="entry name" value="Bordetella uptake gene, domain 1"/>
    <property type="match status" value="1"/>
</dbReference>
<proteinExistence type="inferred from homology"/>
<dbReference type="Gene3D" id="3.40.190.10">
    <property type="entry name" value="Periplasmic binding protein-like II"/>
    <property type="match status" value="1"/>
</dbReference>